<accession>A0A8D8YX69</accession>
<name>A0A8D8YX69_9HEMI</name>
<protein>
    <recommendedName>
        <fullName evidence="3">Transmembrane protein</fullName>
    </recommendedName>
</protein>
<dbReference type="AlphaFoldDB" id="A0A8D8YX69"/>
<dbReference type="EMBL" id="HBUF01397287">
    <property type="protein sequence ID" value="CAG6735907.1"/>
    <property type="molecule type" value="Transcribed_RNA"/>
</dbReference>
<feature type="transmembrane region" description="Helical" evidence="1">
    <location>
        <begin position="55"/>
        <end position="78"/>
    </location>
</feature>
<proteinExistence type="predicted"/>
<evidence type="ECO:0000256" key="1">
    <source>
        <dbReference type="SAM" id="Phobius"/>
    </source>
</evidence>
<sequence>MSCFVYRKNYLNFCIHLGNYFGKRPLGKIGTLFFWRLESFWLGDEILVLGGSIRYWFGSISIVVVVGWEVSILGVVLLDDLGPRLVRFCLGRLVGTWFWFLFFKRTSLGTNANWSP</sequence>
<evidence type="ECO:0000313" key="2">
    <source>
        <dbReference type="EMBL" id="CAG6735907.1"/>
    </source>
</evidence>
<keyword evidence="1" id="KW-0812">Transmembrane</keyword>
<evidence type="ECO:0008006" key="3">
    <source>
        <dbReference type="Google" id="ProtNLM"/>
    </source>
</evidence>
<keyword evidence="1" id="KW-1133">Transmembrane helix</keyword>
<reference evidence="2" key="1">
    <citation type="submission" date="2021-05" db="EMBL/GenBank/DDBJ databases">
        <authorList>
            <person name="Alioto T."/>
            <person name="Alioto T."/>
            <person name="Gomez Garrido J."/>
        </authorList>
    </citation>
    <scope>NUCLEOTIDE SEQUENCE</scope>
</reference>
<organism evidence="2">
    <name type="scientific">Cacopsylla melanoneura</name>
    <dbReference type="NCBI Taxonomy" id="428564"/>
    <lineage>
        <taxon>Eukaryota</taxon>
        <taxon>Metazoa</taxon>
        <taxon>Ecdysozoa</taxon>
        <taxon>Arthropoda</taxon>
        <taxon>Hexapoda</taxon>
        <taxon>Insecta</taxon>
        <taxon>Pterygota</taxon>
        <taxon>Neoptera</taxon>
        <taxon>Paraneoptera</taxon>
        <taxon>Hemiptera</taxon>
        <taxon>Sternorrhyncha</taxon>
        <taxon>Psylloidea</taxon>
        <taxon>Psyllidae</taxon>
        <taxon>Psyllinae</taxon>
        <taxon>Cacopsylla</taxon>
    </lineage>
</organism>
<dbReference type="EMBL" id="HBUF01310562">
    <property type="protein sequence ID" value="CAG6693045.1"/>
    <property type="molecule type" value="Transcribed_RNA"/>
</dbReference>
<dbReference type="EMBL" id="HBUF01070038">
    <property type="protein sequence ID" value="CAG6629196.1"/>
    <property type="molecule type" value="Transcribed_RNA"/>
</dbReference>
<keyword evidence="1" id="KW-0472">Membrane</keyword>
<feature type="transmembrane region" description="Helical" evidence="1">
    <location>
        <begin position="85"/>
        <end position="103"/>
    </location>
</feature>